<organism evidence="1 2">
    <name type="scientific">Tuber aestivum</name>
    <name type="common">summer truffle</name>
    <dbReference type="NCBI Taxonomy" id="59557"/>
    <lineage>
        <taxon>Eukaryota</taxon>
        <taxon>Fungi</taxon>
        <taxon>Dikarya</taxon>
        <taxon>Ascomycota</taxon>
        <taxon>Pezizomycotina</taxon>
        <taxon>Pezizomycetes</taxon>
        <taxon>Pezizales</taxon>
        <taxon>Tuberaceae</taxon>
        <taxon>Tuber</taxon>
    </lineage>
</organism>
<sequence>MKRLTVIDSNSEVIESLTRSVTHEVYTSDTLDVGLFLFFWSRELTLRDKDLLFYIAYREAQWKSQWMTHLEHLSGEGGIFWMPYERKPAPTRFLSRKEPQMIDSYPDFDKSIALTISTPAGLSQIIPGSKSWYYEQRDGIRGLPHHKGPSSYRPLNSVAATPGVSQASTLSTSTSVSSIGIKEEFEDRVYHSLVIEHSRVLKRRPQVGLGKDAAMVSINDKVVKKAKNITVPTTGNEPWPCVVKASTTSKDGKIIAEMAPGASEKEMQLGEGAKAGRITSTEPKGGGLGMGETHRKKGATAELGSSAGPHRYYTASWRASTLRGRLASVKAWQQEKWKREKLLNARKTKKERNAREKGEKKWSGTAKGLIVEPVRASERCSDVLDHDHPAKLASCGAGGDGDGEDVGEQKNLSLLDKQWGCCFAQDN</sequence>
<gene>
    <name evidence="1" type="ORF">GSTUAT00001921001</name>
</gene>
<protein>
    <submittedName>
        <fullName evidence="1">Uncharacterized protein</fullName>
    </submittedName>
</protein>
<evidence type="ECO:0000313" key="1">
    <source>
        <dbReference type="EMBL" id="CUS13986.1"/>
    </source>
</evidence>
<dbReference type="Proteomes" id="UP001412239">
    <property type="component" value="Unassembled WGS sequence"/>
</dbReference>
<dbReference type="AlphaFoldDB" id="A0A292Q2F1"/>
<dbReference type="EMBL" id="LN890964">
    <property type="protein sequence ID" value="CUS13986.1"/>
    <property type="molecule type" value="Genomic_DNA"/>
</dbReference>
<keyword evidence="2" id="KW-1185">Reference proteome</keyword>
<evidence type="ECO:0000313" key="2">
    <source>
        <dbReference type="Proteomes" id="UP001412239"/>
    </source>
</evidence>
<proteinExistence type="predicted"/>
<name>A0A292Q2F1_9PEZI</name>
<reference evidence="1" key="1">
    <citation type="submission" date="2015-10" db="EMBL/GenBank/DDBJ databases">
        <authorList>
            <person name="Regsiter A."/>
            <person name="william w."/>
        </authorList>
    </citation>
    <scope>NUCLEOTIDE SEQUENCE</scope>
    <source>
        <strain evidence="1">Montdore</strain>
    </source>
</reference>
<accession>A0A292Q2F1</accession>